<evidence type="ECO:0000256" key="1">
    <source>
        <dbReference type="SAM" id="MobiDB-lite"/>
    </source>
</evidence>
<comment type="caution">
    <text evidence="2">The sequence shown here is derived from an EMBL/GenBank/DDBJ whole genome shotgun (WGS) entry which is preliminary data.</text>
</comment>
<gene>
    <name evidence="2" type="ORF">E2C01_045081</name>
</gene>
<organism evidence="2 3">
    <name type="scientific">Portunus trituberculatus</name>
    <name type="common">Swimming crab</name>
    <name type="synonym">Neptunus trituberculatus</name>
    <dbReference type="NCBI Taxonomy" id="210409"/>
    <lineage>
        <taxon>Eukaryota</taxon>
        <taxon>Metazoa</taxon>
        <taxon>Ecdysozoa</taxon>
        <taxon>Arthropoda</taxon>
        <taxon>Crustacea</taxon>
        <taxon>Multicrustacea</taxon>
        <taxon>Malacostraca</taxon>
        <taxon>Eumalacostraca</taxon>
        <taxon>Eucarida</taxon>
        <taxon>Decapoda</taxon>
        <taxon>Pleocyemata</taxon>
        <taxon>Brachyura</taxon>
        <taxon>Eubrachyura</taxon>
        <taxon>Portunoidea</taxon>
        <taxon>Portunidae</taxon>
        <taxon>Portuninae</taxon>
        <taxon>Portunus</taxon>
    </lineage>
</organism>
<feature type="region of interest" description="Disordered" evidence="1">
    <location>
        <begin position="1"/>
        <end position="39"/>
    </location>
</feature>
<dbReference type="EMBL" id="VSRR010010050">
    <property type="protein sequence ID" value="MPC51237.1"/>
    <property type="molecule type" value="Genomic_DNA"/>
</dbReference>
<sequence>MGRVEMRRDVTERYKNAHSRGTEDSGGQGNVTSGKGKRGKDINMLSSFLSITTCTVSSFSSSSSSSFFSSTLSRQLIEVVLRFPVKSNTSQRSVPSVPARRGSCDRGGGDEVGRGGAGR</sequence>
<reference evidence="2 3" key="1">
    <citation type="submission" date="2019-05" db="EMBL/GenBank/DDBJ databases">
        <title>Another draft genome of Portunus trituberculatus and its Hox gene families provides insights of decapod evolution.</title>
        <authorList>
            <person name="Jeong J.-H."/>
            <person name="Song I."/>
            <person name="Kim S."/>
            <person name="Choi T."/>
            <person name="Kim D."/>
            <person name="Ryu S."/>
            <person name="Kim W."/>
        </authorList>
    </citation>
    <scope>NUCLEOTIDE SEQUENCE [LARGE SCALE GENOMIC DNA]</scope>
    <source>
        <tissue evidence="2">Muscle</tissue>
    </source>
</reference>
<keyword evidence="3" id="KW-1185">Reference proteome</keyword>
<protein>
    <submittedName>
        <fullName evidence="2">Uncharacterized protein</fullName>
    </submittedName>
</protein>
<feature type="compositionally biased region" description="Basic and acidic residues" evidence="1">
    <location>
        <begin position="102"/>
        <end position="113"/>
    </location>
</feature>
<dbReference type="AlphaFoldDB" id="A0A5B7G0U7"/>
<proteinExistence type="predicted"/>
<accession>A0A5B7G0U7</accession>
<evidence type="ECO:0000313" key="2">
    <source>
        <dbReference type="EMBL" id="MPC51237.1"/>
    </source>
</evidence>
<name>A0A5B7G0U7_PORTR</name>
<dbReference type="Proteomes" id="UP000324222">
    <property type="component" value="Unassembled WGS sequence"/>
</dbReference>
<feature type="compositionally biased region" description="Basic and acidic residues" evidence="1">
    <location>
        <begin position="1"/>
        <end position="23"/>
    </location>
</feature>
<feature type="region of interest" description="Disordered" evidence="1">
    <location>
        <begin position="87"/>
        <end position="119"/>
    </location>
</feature>
<evidence type="ECO:0000313" key="3">
    <source>
        <dbReference type="Proteomes" id="UP000324222"/>
    </source>
</evidence>